<sequence>RGEPEKTKTKKNRLSRPQSPVSTCTIKLYHLPGAEQPCPVP</sequence>
<protein>
    <submittedName>
        <fullName evidence="2">Uncharacterized protein</fullName>
    </submittedName>
</protein>
<evidence type="ECO:0000256" key="1">
    <source>
        <dbReference type="SAM" id="MobiDB-lite"/>
    </source>
</evidence>
<accession>R0LJF1</accession>
<feature type="non-terminal residue" evidence="2">
    <location>
        <position position="41"/>
    </location>
</feature>
<name>R0LJF1_ANAPL</name>
<dbReference type="Proteomes" id="UP000296049">
    <property type="component" value="Unassembled WGS sequence"/>
</dbReference>
<dbReference type="AlphaFoldDB" id="R0LJF1"/>
<feature type="region of interest" description="Disordered" evidence="1">
    <location>
        <begin position="1"/>
        <end position="23"/>
    </location>
</feature>
<organism evidence="2 3">
    <name type="scientific">Anas platyrhynchos</name>
    <name type="common">Mallard</name>
    <name type="synonym">Anas boschas</name>
    <dbReference type="NCBI Taxonomy" id="8839"/>
    <lineage>
        <taxon>Eukaryota</taxon>
        <taxon>Metazoa</taxon>
        <taxon>Chordata</taxon>
        <taxon>Craniata</taxon>
        <taxon>Vertebrata</taxon>
        <taxon>Euteleostomi</taxon>
        <taxon>Archelosauria</taxon>
        <taxon>Archosauria</taxon>
        <taxon>Dinosauria</taxon>
        <taxon>Saurischia</taxon>
        <taxon>Theropoda</taxon>
        <taxon>Coelurosauria</taxon>
        <taxon>Aves</taxon>
        <taxon>Neognathae</taxon>
        <taxon>Galloanserae</taxon>
        <taxon>Anseriformes</taxon>
        <taxon>Anatidae</taxon>
        <taxon>Anatinae</taxon>
        <taxon>Anas</taxon>
    </lineage>
</organism>
<gene>
    <name evidence="2" type="ORF">Anapl_05203</name>
</gene>
<evidence type="ECO:0000313" key="3">
    <source>
        <dbReference type="Proteomes" id="UP000296049"/>
    </source>
</evidence>
<proteinExistence type="predicted"/>
<dbReference type="EMBL" id="KB743186">
    <property type="protein sequence ID" value="EOB00533.1"/>
    <property type="molecule type" value="Genomic_DNA"/>
</dbReference>
<keyword evidence="3" id="KW-1185">Reference proteome</keyword>
<evidence type="ECO:0000313" key="2">
    <source>
        <dbReference type="EMBL" id="EOB00533.1"/>
    </source>
</evidence>
<feature type="non-terminal residue" evidence="2">
    <location>
        <position position="1"/>
    </location>
</feature>
<reference evidence="3" key="1">
    <citation type="journal article" date="2013" name="Nat. Genet.">
        <title>The duck genome and transcriptome provide insight into an avian influenza virus reservoir species.</title>
        <authorList>
            <person name="Huang Y."/>
            <person name="Li Y."/>
            <person name="Burt D.W."/>
            <person name="Chen H."/>
            <person name="Zhang Y."/>
            <person name="Qian W."/>
            <person name="Kim H."/>
            <person name="Gan S."/>
            <person name="Zhao Y."/>
            <person name="Li J."/>
            <person name="Yi K."/>
            <person name="Feng H."/>
            <person name="Zhu P."/>
            <person name="Li B."/>
            <person name="Liu Q."/>
            <person name="Fairley S."/>
            <person name="Magor K.E."/>
            <person name="Du Z."/>
            <person name="Hu X."/>
            <person name="Goodman L."/>
            <person name="Tafer H."/>
            <person name="Vignal A."/>
            <person name="Lee T."/>
            <person name="Kim K.W."/>
            <person name="Sheng Z."/>
            <person name="An Y."/>
            <person name="Searle S."/>
            <person name="Herrero J."/>
            <person name="Groenen M.A."/>
            <person name="Crooijmans R.P."/>
            <person name="Faraut T."/>
            <person name="Cai Q."/>
            <person name="Webster R.G."/>
            <person name="Aldridge J.R."/>
            <person name="Warren W.C."/>
            <person name="Bartschat S."/>
            <person name="Kehr S."/>
            <person name="Marz M."/>
            <person name="Stadler P.F."/>
            <person name="Smith J."/>
            <person name="Kraus R.H."/>
            <person name="Zhao Y."/>
            <person name="Ren L."/>
            <person name="Fei J."/>
            <person name="Morisson M."/>
            <person name="Kaiser P."/>
            <person name="Griffin D.K."/>
            <person name="Rao M."/>
            <person name="Pitel F."/>
            <person name="Wang J."/>
            <person name="Li N."/>
        </authorList>
    </citation>
    <scope>NUCLEOTIDE SEQUENCE [LARGE SCALE GENOMIC DNA]</scope>
</reference>